<organism evidence="2 3">
    <name type="scientific">Streptomyces albidochromogenes</name>
    <dbReference type="NCBI Taxonomy" id="329524"/>
    <lineage>
        <taxon>Bacteria</taxon>
        <taxon>Bacillati</taxon>
        <taxon>Actinomycetota</taxon>
        <taxon>Actinomycetes</taxon>
        <taxon>Kitasatosporales</taxon>
        <taxon>Streptomycetaceae</taxon>
        <taxon>Streptomyces</taxon>
    </lineage>
</organism>
<keyword evidence="1" id="KW-1133">Transmembrane helix</keyword>
<feature type="transmembrane region" description="Helical" evidence="1">
    <location>
        <begin position="17"/>
        <end position="35"/>
    </location>
</feature>
<dbReference type="Proteomes" id="UP001598448">
    <property type="component" value="Unassembled WGS sequence"/>
</dbReference>
<reference evidence="2 3" key="1">
    <citation type="submission" date="2024-09" db="EMBL/GenBank/DDBJ databases">
        <title>The Natural Products Discovery Center: Release of the First 8490 Sequenced Strains for Exploring Actinobacteria Biosynthetic Diversity.</title>
        <authorList>
            <person name="Kalkreuter E."/>
            <person name="Kautsar S.A."/>
            <person name="Yang D."/>
            <person name="Bader C.D."/>
            <person name="Teijaro C.N."/>
            <person name="Fluegel L."/>
            <person name="Davis C.M."/>
            <person name="Simpson J.R."/>
            <person name="Lauterbach L."/>
            <person name="Steele A.D."/>
            <person name="Gui C."/>
            <person name="Meng S."/>
            <person name="Li G."/>
            <person name="Viehrig K."/>
            <person name="Ye F."/>
            <person name="Su P."/>
            <person name="Kiefer A.F."/>
            <person name="Nichols A."/>
            <person name="Cepeda A.J."/>
            <person name="Yan W."/>
            <person name="Fan B."/>
            <person name="Jiang Y."/>
            <person name="Adhikari A."/>
            <person name="Zheng C.-J."/>
            <person name="Schuster L."/>
            <person name="Cowan T.M."/>
            <person name="Smanski M.J."/>
            <person name="Chevrette M.G."/>
            <person name="De Carvalho L.P.S."/>
            <person name="Shen B."/>
        </authorList>
    </citation>
    <scope>NUCLEOTIDE SEQUENCE [LARGE SCALE GENOMIC DNA]</scope>
    <source>
        <strain evidence="2 3">NPDC058348</strain>
    </source>
</reference>
<feature type="transmembrane region" description="Helical" evidence="1">
    <location>
        <begin position="41"/>
        <end position="60"/>
    </location>
</feature>
<protein>
    <submittedName>
        <fullName evidence="2">Uncharacterized protein</fullName>
    </submittedName>
</protein>
<comment type="caution">
    <text evidence="2">The sequence shown here is derived from an EMBL/GenBank/DDBJ whole genome shotgun (WGS) entry which is preliminary data.</text>
</comment>
<feature type="transmembrane region" description="Helical" evidence="1">
    <location>
        <begin position="72"/>
        <end position="90"/>
    </location>
</feature>
<accession>A0ABW6FNA4</accession>
<evidence type="ECO:0000256" key="1">
    <source>
        <dbReference type="SAM" id="Phobius"/>
    </source>
</evidence>
<proteinExistence type="predicted"/>
<name>A0ABW6FNA4_9ACTN</name>
<dbReference type="RefSeq" id="WP_386715392.1">
    <property type="nucleotide sequence ID" value="NZ_JBHXIJ010000126.1"/>
</dbReference>
<keyword evidence="1" id="KW-0812">Transmembrane</keyword>
<gene>
    <name evidence="2" type="ORF">ACFWJN_18285</name>
</gene>
<evidence type="ECO:0000313" key="2">
    <source>
        <dbReference type="EMBL" id="MFD5100890.1"/>
    </source>
</evidence>
<sequence>MFPYDDIDSMETFLSRVRFGTLMTVPAYLALLFFFAREEGWHWSFLVFCVLPPLTAFLGFQAKRDIRPGLGMAALALAVAPLPLVGAVEFL</sequence>
<keyword evidence="3" id="KW-1185">Reference proteome</keyword>
<keyword evidence="1" id="KW-0472">Membrane</keyword>
<evidence type="ECO:0000313" key="3">
    <source>
        <dbReference type="Proteomes" id="UP001598448"/>
    </source>
</evidence>
<dbReference type="EMBL" id="JBHXIJ010000126">
    <property type="protein sequence ID" value="MFD5100890.1"/>
    <property type="molecule type" value="Genomic_DNA"/>
</dbReference>